<evidence type="ECO:0000313" key="5">
    <source>
        <dbReference type="EMBL" id="OGG19246.1"/>
    </source>
</evidence>
<reference evidence="5 6" key="1">
    <citation type="journal article" date="2016" name="Nat. Commun.">
        <title>Thousands of microbial genomes shed light on interconnected biogeochemical processes in an aquifer system.</title>
        <authorList>
            <person name="Anantharaman K."/>
            <person name="Brown C.T."/>
            <person name="Hug L.A."/>
            <person name="Sharon I."/>
            <person name="Castelle C.J."/>
            <person name="Probst A.J."/>
            <person name="Thomas B.C."/>
            <person name="Singh A."/>
            <person name="Wilkins M.J."/>
            <person name="Karaoz U."/>
            <person name="Brodie E.L."/>
            <person name="Williams K.H."/>
            <person name="Hubbard S.S."/>
            <person name="Banfield J.F."/>
        </authorList>
    </citation>
    <scope>NUCLEOTIDE SEQUENCE [LARGE SCALE GENOMIC DNA]</scope>
</reference>
<evidence type="ECO:0000256" key="3">
    <source>
        <dbReference type="ARBA" id="ARBA00022679"/>
    </source>
</evidence>
<dbReference type="AlphaFoldDB" id="A0A1F6A3P9"/>
<dbReference type="Pfam" id="PF00535">
    <property type="entry name" value="Glycos_transf_2"/>
    <property type="match status" value="1"/>
</dbReference>
<proteinExistence type="inferred from homology"/>
<dbReference type="PANTHER" id="PTHR43179">
    <property type="entry name" value="RHAMNOSYLTRANSFERASE WBBL"/>
    <property type="match status" value="1"/>
</dbReference>
<evidence type="ECO:0000313" key="6">
    <source>
        <dbReference type="Proteomes" id="UP000177871"/>
    </source>
</evidence>
<dbReference type="PANTHER" id="PTHR43179:SF12">
    <property type="entry name" value="GALACTOFURANOSYLTRANSFERASE GLFT2"/>
    <property type="match status" value="1"/>
</dbReference>
<comment type="similarity">
    <text evidence="1">Belongs to the glycosyltransferase 2 family.</text>
</comment>
<dbReference type="EMBL" id="MFJK01000008">
    <property type="protein sequence ID" value="OGG19246.1"/>
    <property type="molecule type" value="Genomic_DNA"/>
</dbReference>
<dbReference type="SUPFAM" id="SSF53448">
    <property type="entry name" value="Nucleotide-diphospho-sugar transferases"/>
    <property type="match status" value="1"/>
</dbReference>
<organism evidence="5 6">
    <name type="scientific">Candidatus Gottesmanbacteria bacterium RIFCSPHIGHO2_01_FULL_47_48</name>
    <dbReference type="NCBI Taxonomy" id="1798381"/>
    <lineage>
        <taxon>Bacteria</taxon>
        <taxon>Candidatus Gottesmaniibacteriota</taxon>
    </lineage>
</organism>
<evidence type="ECO:0000259" key="4">
    <source>
        <dbReference type="Pfam" id="PF00535"/>
    </source>
</evidence>
<keyword evidence="2" id="KW-0328">Glycosyltransferase</keyword>
<dbReference type="InterPro" id="IPR001173">
    <property type="entry name" value="Glyco_trans_2-like"/>
</dbReference>
<comment type="caution">
    <text evidence="5">The sequence shown here is derived from an EMBL/GenBank/DDBJ whole genome shotgun (WGS) entry which is preliminary data.</text>
</comment>
<evidence type="ECO:0000256" key="1">
    <source>
        <dbReference type="ARBA" id="ARBA00006739"/>
    </source>
</evidence>
<gene>
    <name evidence="5" type="ORF">A2721_00230</name>
</gene>
<accession>A0A1F6A3P9</accession>
<evidence type="ECO:0000256" key="2">
    <source>
        <dbReference type="ARBA" id="ARBA00022676"/>
    </source>
</evidence>
<dbReference type="InterPro" id="IPR029044">
    <property type="entry name" value="Nucleotide-diphossugar_trans"/>
</dbReference>
<dbReference type="Proteomes" id="UP000177871">
    <property type="component" value="Unassembled WGS sequence"/>
</dbReference>
<sequence>MPKVGICTVNFNGKQDTLEFLSSLQKLDTSGLETRVFVVDGGSTDGSTQEFRIQNSKFKIPIELIEKTDNRGSAGGYNDGAKVALKWGADYILLINNDTLIKDKNLLKDLIKTMNSDPTIGLVSPKIYFAPGFEFFKERYPDKDKGKILWYAGGHFDWNNVRAVHRGIDEVDQGKYDLVEEINFISGTCMLVKKDIYDQGIFWDEGLLAYYDDNDFEVRVQKSGFRLYYDGLTSLYHKVSRTGGIASEYSDYMLTRNKLIFGFRYASLRTKIALFREASKLLLSGRPMQKKGVTDFLLGKRGTLKT</sequence>
<keyword evidence="3" id="KW-0808">Transferase</keyword>
<dbReference type="STRING" id="1798381.A2721_00230"/>
<protein>
    <recommendedName>
        <fullName evidence="4">Glycosyltransferase 2-like domain-containing protein</fullName>
    </recommendedName>
</protein>
<dbReference type="Gene3D" id="3.90.550.10">
    <property type="entry name" value="Spore Coat Polysaccharide Biosynthesis Protein SpsA, Chain A"/>
    <property type="match status" value="1"/>
</dbReference>
<feature type="domain" description="Glycosyltransferase 2-like" evidence="4">
    <location>
        <begin position="6"/>
        <end position="167"/>
    </location>
</feature>
<name>A0A1F6A3P9_9BACT</name>
<dbReference type="GO" id="GO:0016757">
    <property type="term" value="F:glycosyltransferase activity"/>
    <property type="evidence" value="ECO:0007669"/>
    <property type="project" value="UniProtKB-KW"/>
</dbReference>